<proteinExistence type="predicted"/>
<reference evidence="2" key="1">
    <citation type="journal article" date="2019" name="Int. J. Syst. Evol. Microbiol.">
        <title>The Global Catalogue of Microorganisms (GCM) 10K type strain sequencing project: providing services to taxonomists for standard genome sequencing and annotation.</title>
        <authorList>
            <consortium name="The Broad Institute Genomics Platform"/>
            <consortium name="The Broad Institute Genome Sequencing Center for Infectious Disease"/>
            <person name="Wu L."/>
            <person name="Ma J."/>
        </authorList>
    </citation>
    <scope>NUCLEOTIDE SEQUENCE [LARGE SCALE GENOMIC DNA]</scope>
    <source>
        <strain evidence="2">JCM 18304</strain>
    </source>
</reference>
<name>A0ABP9SD79_9ACTN</name>
<sequence length="343" mass="36547">MLSNSSVPDFAVLVNGAPLAPAAVGDIRAIQVDESIDTPSMFTIELYCWDPATLTVTWPDDPAFAIGNQVTIQLGYVGALAAVMTGEITGLEPSFAEDEPPTLTVRGYDHRHRLARGRKTRGFTAIKDSAIASTVAIEAGLRAQVTDSETVHQLVLQSNQSDLELLRQRADLIGYEFFVRDRVLHFHPPADEAPPSVVLDVTDDLSSFTPRLSSIGQAGSAVVRGWDPGTKQPITARLRATGGGADSDRAFGLSTDAVLVNAPVATAADADWVARGLRADLGDGYVRGEAELAGRPDLRAGTTVRITGAGKTFSGVYYLTAVRHDLGLDQGFRTSFDVRRSGV</sequence>
<comment type="caution">
    <text evidence="1">The sequence shown here is derived from an EMBL/GenBank/DDBJ whole genome shotgun (WGS) entry which is preliminary data.</text>
</comment>
<keyword evidence="2" id="KW-1185">Reference proteome</keyword>
<accession>A0ABP9SD79</accession>
<organism evidence="1 2">
    <name type="scientific">Rugosimonospora acidiphila</name>
    <dbReference type="NCBI Taxonomy" id="556531"/>
    <lineage>
        <taxon>Bacteria</taxon>
        <taxon>Bacillati</taxon>
        <taxon>Actinomycetota</taxon>
        <taxon>Actinomycetes</taxon>
        <taxon>Micromonosporales</taxon>
        <taxon>Micromonosporaceae</taxon>
        <taxon>Rugosimonospora</taxon>
    </lineage>
</organism>
<evidence type="ECO:0000313" key="2">
    <source>
        <dbReference type="Proteomes" id="UP001501570"/>
    </source>
</evidence>
<dbReference type="RefSeq" id="WP_345634501.1">
    <property type="nucleotide sequence ID" value="NZ_BAABJQ010000019.1"/>
</dbReference>
<evidence type="ECO:0000313" key="1">
    <source>
        <dbReference type="EMBL" id="GAA5193530.1"/>
    </source>
</evidence>
<dbReference type="EMBL" id="BAABJQ010000019">
    <property type="protein sequence ID" value="GAA5193530.1"/>
    <property type="molecule type" value="Genomic_DNA"/>
</dbReference>
<gene>
    <name evidence="1" type="ORF">GCM10023322_55760</name>
</gene>
<protein>
    <submittedName>
        <fullName evidence="1">Phage late control D family protein</fullName>
    </submittedName>
</protein>
<dbReference type="Proteomes" id="UP001501570">
    <property type="component" value="Unassembled WGS sequence"/>
</dbReference>
<dbReference type="SUPFAM" id="SSF69279">
    <property type="entry name" value="Phage tail proteins"/>
    <property type="match status" value="1"/>
</dbReference>